<reference evidence="3" key="1">
    <citation type="submission" date="2021-12" db="EMBL/GenBank/DDBJ databases">
        <authorList>
            <person name="Zaccaron A."/>
            <person name="Stergiopoulos I."/>
        </authorList>
    </citation>
    <scope>NUCLEOTIDE SEQUENCE</scope>
    <source>
        <strain evidence="3">Race5_Kim</strain>
    </source>
</reference>
<gene>
    <name evidence="3" type="ORF">CLAFUR5_06226</name>
</gene>
<organism evidence="3 4">
    <name type="scientific">Passalora fulva</name>
    <name type="common">Tomato leaf mold</name>
    <name type="synonym">Cladosporium fulvum</name>
    <dbReference type="NCBI Taxonomy" id="5499"/>
    <lineage>
        <taxon>Eukaryota</taxon>
        <taxon>Fungi</taxon>
        <taxon>Dikarya</taxon>
        <taxon>Ascomycota</taxon>
        <taxon>Pezizomycotina</taxon>
        <taxon>Dothideomycetes</taxon>
        <taxon>Dothideomycetidae</taxon>
        <taxon>Mycosphaerellales</taxon>
        <taxon>Mycosphaerellaceae</taxon>
        <taxon>Fulvia</taxon>
    </lineage>
</organism>
<evidence type="ECO:0000256" key="2">
    <source>
        <dbReference type="SAM" id="MobiDB-lite"/>
    </source>
</evidence>
<evidence type="ECO:0000313" key="3">
    <source>
        <dbReference type="EMBL" id="UJO18064.1"/>
    </source>
</evidence>
<feature type="region of interest" description="Disordered" evidence="2">
    <location>
        <begin position="144"/>
        <end position="176"/>
    </location>
</feature>
<protein>
    <submittedName>
        <fullName evidence="3">Uncharacterized protein</fullName>
    </submittedName>
</protein>
<dbReference type="RefSeq" id="XP_047762430.1">
    <property type="nucleotide sequence ID" value="XM_047905374.1"/>
</dbReference>
<proteinExistence type="predicted"/>
<dbReference type="OrthoDB" id="10584694at2759"/>
<feature type="compositionally biased region" description="Polar residues" evidence="2">
    <location>
        <begin position="44"/>
        <end position="59"/>
    </location>
</feature>
<name>A0A9Q8LIF1_PASFU</name>
<keyword evidence="4" id="KW-1185">Reference proteome</keyword>
<dbReference type="AlphaFoldDB" id="A0A9Q8LIF1"/>
<evidence type="ECO:0000256" key="1">
    <source>
        <dbReference type="SAM" id="Coils"/>
    </source>
</evidence>
<accession>A0A9Q8LIF1</accession>
<dbReference type="EMBL" id="CP090167">
    <property type="protein sequence ID" value="UJO18064.1"/>
    <property type="molecule type" value="Genomic_DNA"/>
</dbReference>
<feature type="coiled-coil region" evidence="1">
    <location>
        <begin position="178"/>
        <end position="205"/>
    </location>
</feature>
<feature type="compositionally biased region" description="Basic and acidic residues" evidence="2">
    <location>
        <begin position="152"/>
        <end position="176"/>
    </location>
</feature>
<reference evidence="3" key="2">
    <citation type="journal article" date="2022" name="Microb. Genom.">
        <title>A chromosome-scale genome assembly of the tomato pathogen Cladosporium fulvum reveals a compartmentalized genome architecture and the presence of a dispensable chromosome.</title>
        <authorList>
            <person name="Zaccaron A.Z."/>
            <person name="Chen L.H."/>
            <person name="Samaras A."/>
            <person name="Stergiopoulos I."/>
        </authorList>
    </citation>
    <scope>NUCLEOTIDE SEQUENCE</scope>
    <source>
        <strain evidence="3">Race5_Kim</strain>
    </source>
</reference>
<evidence type="ECO:0000313" key="4">
    <source>
        <dbReference type="Proteomes" id="UP000756132"/>
    </source>
</evidence>
<sequence length="402" mass="45238">MLESYETVDFKTIQQHTRTSLDCNMFRFPSPAHNNTDHQHHRSSPPQVTNSSRVNTETPTMKCESEEPSSSTADQNDFPLPNSFSCSQRKSHQRTKAMWDAAVSAINAYLQTDEDYVTSEEKKAFSSTIEQLRISAERLVSTLQQPLSPTHGHTDENLDQSREIEKPGHEESVSEERMVDLEWALEQERRKRKHLQEDFETFRSNMANVLTEHAQDIAELRSSLVPQKRKAVSSRTVSAAYTAVESTDLDTANPEPHRLKRLNIEGLNLDSFSWDLTLDRTQLIDPADGFVYLLPDYPDLKAMVLNTVKNLAPKPLSNRASSHKGLWQCLGTRVKGDGGVNRGTYVPPKEACVKCATARRFCIMFNIGTAPVNAETWLLPLPGVLRGDCGLGEEGYFRMVAA</sequence>
<dbReference type="GeneID" id="71986104"/>
<feature type="region of interest" description="Disordered" evidence="2">
    <location>
        <begin position="24"/>
        <end position="89"/>
    </location>
</feature>
<keyword evidence="1" id="KW-0175">Coiled coil</keyword>
<dbReference type="KEGG" id="ffu:CLAFUR5_06226"/>
<dbReference type="Proteomes" id="UP000756132">
    <property type="component" value="Chromosome 5"/>
</dbReference>